<dbReference type="EMBL" id="AZLZ01002140">
    <property type="protein sequence ID" value="ETJ17586.1"/>
    <property type="molecule type" value="Genomic_DNA"/>
</dbReference>
<dbReference type="PRINTS" id="PR01715">
    <property type="entry name" value="FERRIBNDNGPP"/>
</dbReference>
<name>W1WI50_ECOLX</name>
<dbReference type="SUPFAM" id="SSF53807">
    <property type="entry name" value="Helical backbone' metal receptor"/>
    <property type="match status" value="1"/>
</dbReference>
<dbReference type="Proteomes" id="UP000018853">
    <property type="component" value="Unassembled WGS sequence"/>
</dbReference>
<dbReference type="Gene3D" id="3.40.50.1980">
    <property type="entry name" value="Nitrogenase molybdenum iron protein domain"/>
    <property type="match status" value="1"/>
</dbReference>
<reference evidence="1 2" key="1">
    <citation type="submission" date="2013-12" db="EMBL/GenBank/DDBJ databases">
        <title>A Varibaculum cambriense genome reconstructed from a premature infant gut community with otherwise low bacterial novelty that shifts toward anaerobic metabolism during the third week of life.</title>
        <authorList>
            <person name="Brown C.T."/>
            <person name="Sharon I."/>
            <person name="Thomas B.C."/>
            <person name="Castelle C.J."/>
            <person name="Morowitz M.J."/>
            <person name="Banfield J.F."/>
        </authorList>
    </citation>
    <scope>NUCLEOTIDE SEQUENCE [LARGE SCALE GENOMIC DNA]</scope>
    <source>
        <strain evidence="2">DORA_A_5_14_21</strain>
    </source>
</reference>
<gene>
    <name evidence="1" type="ORF">Q609_ECAC02140G0001</name>
</gene>
<organism evidence="1 2">
    <name type="scientific">Escherichia coli DORA_A_5_14_21</name>
    <dbReference type="NCBI Taxonomy" id="1403943"/>
    <lineage>
        <taxon>Bacteria</taxon>
        <taxon>Pseudomonadati</taxon>
        <taxon>Pseudomonadota</taxon>
        <taxon>Gammaproteobacteria</taxon>
        <taxon>Enterobacterales</taxon>
        <taxon>Enterobacteriaceae</taxon>
        <taxon>Escherichia</taxon>
    </lineage>
</organism>
<protein>
    <submittedName>
        <fullName evidence="1">Iron-hydroxamate transporter substrate-binding subunit, nonfunctional</fullName>
    </submittedName>
</protein>
<comment type="caution">
    <text evidence="1">The sequence shown here is derived from an EMBL/GenBank/DDBJ whole genome shotgun (WGS) entry which is preliminary data.</text>
</comment>
<feature type="non-terminal residue" evidence="1">
    <location>
        <position position="1"/>
    </location>
</feature>
<proteinExistence type="predicted"/>
<accession>W1WI50</accession>
<evidence type="ECO:0000313" key="2">
    <source>
        <dbReference type="Proteomes" id="UP000018853"/>
    </source>
</evidence>
<dbReference type="AlphaFoldDB" id="W1WI50"/>
<sequence length="70" mass="7848">LAAYKDVDVLCFDHDNSKDMDALMATPLWQAMPFVRTGRFQRVPAVWFYGATLSAMHFVRVLDNAIGGKA</sequence>
<dbReference type="PATRIC" id="fig|1403943.3.peg.4535"/>
<evidence type="ECO:0000313" key="1">
    <source>
        <dbReference type="EMBL" id="ETJ17586.1"/>
    </source>
</evidence>